<dbReference type="EMBL" id="CP003564">
    <property type="protein sequence ID" value="AFL54756.1"/>
    <property type="molecule type" value="Genomic_DNA"/>
</dbReference>
<accession>I3XFV0</accession>
<geneLocation type="plasmid" evidence="2">
    <name>pUSDA257 fragment 1</name>
</geneLocation>
<organism evidence="1">
    <name type="scientific">Sinorhizobium fredii (strain USDA 257)</name>
    <dbReference type="NCBI Taxonomy" id="1185652"/>
    <lineage>
        <taxon>Bacteria</taxon>
        <taxon>Pseudomonadati</taxon>
        <taxon>Pseudomonadota</taxon>
        <taxon>Alphaproteobacteria</taxon>
        <taxon>Hyphomicrobiales</taxon>
        <taxon>Rhizobiaceae</taxon>
        <taxon>Sinorhizobium/Ensifer group</taxon>
        <taxon>Sinorhizobium</taxon>
    </lineage>
</organism>
<dbReference type="HOGENOM" id="CLU_3173230_0_0_5"/>
<protein>
    <submittedName>
        <fullName evidence="1">Uncharacterized protein</fullName>
    </submittedName>
</protein>
<proteinExistence type="predicted"/>
<name>I3XFV0_SINF2</name>
<evidence type="ECO:0000313" key="1">
    <source>
        <dbReference type="EMBL" id="AFL54756.1"/>
    </source>
</evidence>
<gene>
    <name evidence="1" type="ORF">USDA257_p00370</name>
</gene>
<sequence length="47" mass="5277">MALAPFWQSLGQFSVEGLDARQRALRPRSSLRRVHSLTRVKAARGKA</sequence>
<dbReference type="AlphaFoldDB" id="I3XFV0"/>
<evidence type="ECO:0000313" key="2">
    <source>
        <dbReference type="Proteomes" id="UP000006180"/>
    </source>
</evidence>
<reference evidence="1" key="1">
    <citation type="journal article" date="2012" name="J. Bacteriol.">
        <title>Complete genome sequence of the broad-host-range strain Sinorhizobium fredii USDA257.</title>
        <authorList>
            <person name="Schuldes J."/>
            <person name="Rodriguez Orbegoso M."/>
            <person name="Schmeisser C."/>
            <person name="Krishnan H.B."/>
            <person name="Daniel R."/>
            <person name="Streit W.R."/>
        </authorList>
    </citation>
    <scope>NUCLEOTIDE SEQUENCE [LARGE SCALE GENOMIC DNA]</scope>
    <source>
        <strain evidence="1">USDA 257</strain>
        <plasmid evidence="1">pUSDA257</plasmid>
    </source>
</reference>
<keyword evidence="1" id="KW-0614">Plasmid</keyword>